<evidence type="ECO:0000313" key="2">
    <source>
        <dbReference type="EMBL" id="KAL3388519.1"/>
    </source>
</evidence>
<keyword evidence="3" id="KW-1185">Reference proteome</keyword>
<feature type="compositionally biased region" description="Polar residues" evidence="1">
    <location>
        <begin position="39"/>
        <end position="49"/>
    </location>
</feature>
<proteinExistence type="predicted"/>
<evidence type="ECO:0000313" key="3">
    <source>
        <dbReference type="Proteomes" id="UP001627154"/>
    </source>
</evidence>
<organism evidence="2 3">
    <name type="scientific">Trichogramma kaykai</name>
    <dbReference type="NCBI Taxonomy" id="54128"/>
    <lineage>
        <taxon>Eukaryota</taxon>
        <taxon>Metazoa</taxon>
        <taxon>Ecdysozoa</taxon>
        <taxon>Arthropoda</taxon>
        <taxon>Hexapoda</taxon>
        <taxon>Insecta</taxon>
        <taxon>Pterygota</taxon>
        <taxon>Neoptera</taxon>
        <taxon>Endopterygota</taxon>
        <taxon>Hymenoptera</taxon>
        <taxon>Apocrita</taxon>
        <taxon>Proctotrupomorpha</taxon>
        <taxon>Chalcidoidea</taxon>
        <taxon>Trichogrammatidae</taxon>
        <taxon>Trichogramma</taxon>
    </lineage>
</organism>
<evidence type="ECO:0000256" key="1">
    <source>
        <dbReference type="SAM" id="MobiDB-lite"/>
    </source>
</evidence>
<sequence>MYRLSSSCELVDSLNEYRPKIITRAKERGIKLAKMRNAARSQPGSTTFPDPTIGTRVERSHEARGERSAKQLARS</sequence>
<comment type="caution">
    <text evidence="2">The sequence shown here is derived from an EMBL/GenBank/DDBJ whole genome shotgun (WGS) entry which is preliminary data.</text>
</comment>
<dbReference type="Proteomes" id="UP001627154">
    <property type="component" value="Unassembled WGS sequence"/>
</dbReference>
<feature type="region of interest" description="Disordered" evidence="1">
    <location>
        <begin position="34"/>
        <end position="75"/>
    </location>
</feature>
<name>A0ABD2W773_9HYME</name>
<feature type="compositionally biased region" description="Basic and acidic residues" evidence="1">
    <location>
        <begin position="56"/>
        <end position="69"/>
    </location>
</feature>
<dbReference type="AlphaFoldDB" id="A0ABD2W773"/>
<accession>A0ABD2W773</accession>
<protein>
    <submittedName>
        <fullName evidence="2">Uncharacterized protein</fullName>
    </submittedName>
</protein>
<reference evidence="2 3" key="1">
    <citation type="journal article" date="2024" name="bioRxiv">
        <title>A reference genome for Trichogramma kaykai: A tiny desert-dwelling parasitoid wasp with competing sex-ratio distorters.</title>
        <authorList>
            <person name="Culotta J."/>
            <person name="Lindsey A.R."/>
        </authorList>
    </citation>
    <scope>NUCLEOTIDE SEQUENCE [LARGE SCALE GENOMIC DNA]</scope>
    <source>
        <strain evidence="2 3">KSX58</strain>
    </source>
</reference>
<dbReference type="EMBL" id="JBJJXI010000130">
    <property type="protein sequence ID" value="KAL3388519.1"/>
    <property type="molecule type" value="Genomic_DNA"/>
</dbReference>
<gene>
    <name evidence="2" type="ORF">TKK_016384</name>
</gene>